<reference evidence="3 4" key="1">
    <citation type="submission" date="2020-10" db="EMBL/GenBank/DDBJ databases">
        <title>Sequencing the genomes of 1000 actinobacteria strains.</title>
        <authorList>
            <person name="Klenk H.-P."/>
        </authorList>
    </citation>
    <scope>NUCLEOTIDE SEQUENCE [LARGE SCALE GENOMIC DNA]</scope>
    <source>
        <strain evidence="3 4">DSM 46744</strain>
    </source>
</reference>
<proteinExistence type="inferred from homology"/>
<organism evidence="3 4">
    <name type="scientific">Actinomadura algeriensis</name>
    <dbReference type="NCBI Taxonomy" id="1679523"/>
    <lineage>
        <taxon>Bacteria</taxon>
        <taxon>Bacillati</taxon>
        <taxon>Actinomycetota</taxon>
        <taxon>Actinomycetes</taxon>
        <taxon>Streptosporangiales</taxon>
        <taxon>Thermomonosporaceae</taxon>
        <taxon>Actinomadura</taxon>
    </lineage>
</organism>
<protein>
    <recommendedName>
        <fullName evidence="2">GAF domain-containing protein</fullName>
    </recommendedName>
</protein>
<dbReference type="Pfam" id="PF13556">
    <property type="entry name" value="HTH_30"/>
    <property type="match status" value="1"/>
</dbReference>
<evidence type="ECO:0000313" key="3">
    <source>
        <dbReference type="EMBL" id="MBE1530474.1"/>
    </source>
</evidence>
<feature type="domain" description="GAF" evidence="2">
    <location>
        <begin position="21"/>
        <end position="171"/>
    </location>
</feature>
<name>A0ABR9JJ35_9ACTN</name>
<dbReference type="RefSeq" id="WP_192757476.1">
    <property type="nucleotide sequence ID" value="NZ_JADBDZ010000001.1"/>
</dbReference>
<dbReference type="InterPro" id="IPR051448">
    <property type="entry name" value="CdaR-like_regulators"/>
</dbReference>
<dbReference type="InterPro" id="IPR003018">
    <property type="entry name" value="GAF"/>
</dbReference>
<dbReference type="PANTHER" id="PTHR33744:SF1">
    <property type="entry name" value="DNA-BINDING TRANSCRIPTIONAL ACTIVATOR ADER"/>
    <property type="match status" value="1"/>
</dbReference>
<dbReference type="InterPro" id="IPR029016">
    <property type="entry name" value="GAF-like_dom_sf"/>
</dbReference>
<comment type="caution">
    <text evidence="3">The sequence shown here is derived from an EMBL/GenBank/DDBJ whole genome shotgun (WGS) entry which is preliminary data.</text>
</comment>
<dbReference type="InterPro" id="IPR042070">
    <property type="entry name" value="PucR_C-HTH_sf"/>
</dbReference>
<dbReference type="SMART" id="SM00065">
    <property type="entry name" value="GAF"/>
    <property type="match status" value="1"/>
</dbReference>
<dbReference type="Pfam" id="PF13185">
    <property type="entry name" value="GAF_2"/>
    <property type="match status" value="1"/>
</dbReference>
<accession>A0ABR9JJ35</accession>
<dbReference type="SUPFAM" id="SSF55781">
    <property type="entry name" value="GAF domain-like"/>
    <property type="match status" value="1"/>
</dbReference>
<dbReference type="PANTHER" id="PTHR33744">
    <property type="entry name" value="CARBOHYDRATE DIACID REGULATOR"/>
    <property type="match status" value="1"/>
</dbReference>
<dbReference type="Pfam" id="PF17853">
    <property type="entry name" value="GGDEF_2"/>
    <property type="match status" value="1"/>
</dbReference>
<keyword evidence="4" id="KW-1185">Reference proteome</keyword>
<evidence type="ECO:0000256" key="1">
    <source>
        <dbReference type="ARBA" id="ARBA00006754"/>
    </source>
</evidence>
<dbReference type="Gene3D" id="3.30.450.40">
    <property type="match status" value="1"/>
</dbReference>
<dbReference type="Gene3D" id="1.10.10.2840">
    <property type="entry name" value="PucR C-terminal helix-turn-helix domain"/>
    <property type="match status" value="1"/>
</dbReference>
<dbReference type="Proteomes" id="UP000627838">
    <property type="component" value="Unassembled WGS sequence"/>
</dbReference>
<gene>
    <name evidence="3" type="ORF">H4W34_000307</name>
</gene>
<evidence type="ECO:0000259" key="2">
    <source>
        <dbReference type="SMART" id="SM00065"/>
    </source>
</evidence>
<dbReference type="InterPro" id="IPR041522">
    <property type="entry name" value="CdaR_GGDEF"/>
</dbReference>
<evidence type="ECO:0000313" key="4">
    <source>
        <dbReference type="Proteomes" id="UP000627838"/>
    </source>
</evidence>
<dbReference type="InterPro" id="IPR025736">
    <property type="entry name" value="PucR_C-HTH_dom"/>
</dbReference>
<sequence length="554" mass="58482">MNTRELQALYDLALRLSGVHDLDALLQDVVAQARRLLDVDIAYLALPGDDGALTIEVTDGSLGPRLRGVRFAPGVGIAGRVADRGEPVRSADYLADRDLEHSDAVDRVAREEGLRTIVGVPLRLRGRVVGVLMVAQRRVREFGGGEMTFLTSLGSFAAVAIDNARLITELRRHVDGAERAARVHGRMLGIALRGGGAEEVVRAVSAEFPGTVLLVDERDRPRVAASGGAVRPAALPAGESPAAAFAAERRTRRDGGAVTVPVASPHAYFGALRVAADAPLQDRDVRVLERAAMTLALVLVVEQAVGDAERRTAADLAEQLVAGRIGDEAAFARRARPFGLDLRAEHRVLVVETADDARVPVRLGDLVREHGGIAAPLRGRLAAFVRADEDVLRAFAATTGGTCGLGGPAAGAADLAAAHADASACVTVLKSLAREGACAAPADLGPYRYLLSGSGRADADRFVRATLGPLLDHDERRGTGLVRTADAFLSGGRHHTAAAAALHIHANTLYQRLDKITALLGDGWRDGDRALDVQLALRLHRLAADLCEEPPPHP</sequence>
<comment type="similarity">
    <text evidence="1">Belongs to the CdaR family.</text>
</comment>
<dbReference type="EMBL" id="JADBDZ010000001">
    <property type="protein sequence ID" value="MBE1530474.1"/>
    <property type="molecule type" value="Genomic_DNA"/>
</dbReference>